<evidence type="ECO:0000313" key="1">
    <source>
        <dbReference type="EMBL" id="POI32803.1"/>
    </source>
</evidence>
<dbReference type="InterPro" id="IPR029058">
    <property type="entry name" value="AB_hydrolase_fold"/>
</dbReference>
<reference evidence="1 2" key="1">
    <citation type="submission" date="2018-01" db="EMBL/GenBank/DDBJ databases">
        <title>Comparison of the Chinese Bamboo Partridge and Red Junglefowl genome sequences highlights the importance of demography in genome evolution.</title>
        <authorList>
            <person name="Tiley G.P."/>
            <person name="Kimball R.T."/>
            <person name="Braun E.L."/>
            <person name="Burleigh J.G."/>
        </authorList>
    </citation>
    <scope>NUCLEOTIDE SEQUENCE [LARGE SCALE GENOMIC DNA]</scope>
    <source>
        <strain evidence="1">RTK389</strain>
        <tissue evidence="1">Blood</tissue>
    </source>
</reference>
<protein>
    <submittedName>
        <fullName evidence="1">Uncharacterized protein</fullName>
    </submittedName>
</protein>
<organism evidence="1 2">
    <name type="scientific">Bambusicola thoracicus</name>
    <name type="common">Chinese bamboo-partridge</name>
    <name type="synonym">Perdix thoracica</name>
    <dbReference type="NCBI Taxonomy" id="9083"/>
    <lineage>
        <taxon>Eukaryota</taxon>
        <taxon>Metazoa</taxon>
        <taxon>Chordata</taxon>
        <taxon>Craniata</taxon>
        <taxon>Vertebrata</taxon>
        <taxon>Euteleostomi</taxon>
        <taxon>Archelosauria</taxon>
        <taxon>Archosauria</taxon>
        <taxon>Dinosauria</taxon>
        <taxon>Saurischia</taxon>
        <taxon>Theropoda</taxon>
        <taxon>Coelurosauria</taxon>
        <taxon>Aves</taxon>
        <taxon>Neognathae</taxon>
        <taxon>Galloanserae</taxon>
        <taxon>Galliformes</taxon>
        <taxon>Phasianidae</taxon>
        <taxon>Perdicinae</taxon>
        <taxon>Bambusicola</taxon>
    </lineage>
</organism>
<sequence length="108" mass="11566">MVVLGAKSALAQELARVVKPAVFLQHGLLGDASKWVTILPSNSLAFMLADAMMFGWETGEGIAGPENIEIILLIKMSSGLSGRTLQFNPTLLEVRIPLMSGEKIAQQS</sequence>
<evidence type="ECO:0000313" key="2">
    <source>
        <dbReference type="Proteomes" id="UP000237246"/>
    </source>
</evidence>
<gene>
    <name evidence="1" type="ORF">CIB84_003445</name>
</gene>
<dbReference type="AlphaFoldDB" id="A0A2P4T8X3"/>
<proteinExistence type="predicted"/>
<keyword evidence="2" id="KW-1185">Reference proteome</keyword>
<dbReference type="Gene3D" id="3.40.50.1820">
    <property type="entry name" value="alpha/beta hydrolase"/>
    <property type="match status" value="1"/>
</dbReference>
<comment type="caution">
    <text evidence="1">The sequence shown here is derived from an EMBL/GenBank/DDBJ whole genome shotgun (WGS) entry which is preliminary data.</text>
</comment>
<name>A0A2P4T8X3_BAMTH</name>
<dbReference type="Proteomes" id="UP000237246">
    <property type="component" value="Unassembled WGS sequence"/>
</dbReference>
<dbReference type="EMBL" id="PPHD01004934">
    <property type="protein sequence ID" value="POI32803.1"/>
    <property type="molecule type" value="Genomic_DNA"/>
</dbReference>
<dbReference type="OrthoDB" id="9974421at2759"/>
<accession>A0A2P4T8X3</accession>